<keyword evidence="2" id="KW-1185">Reference proteome</keyword>
<sequence>MEAVKNKVDAIRELENQGVLTTEEAWKCIQILNESGNEAIDFEEELFFID</sequence>
<proteinExistence type="predicted"/>
<protein>
    <submittedName>
        <fullName evidence="1">Uncharacterized protein</fullName>
    </submittedName>
</protein>
<evidence type="ECO:0000313" key="1">
    <source>
        <dbReference type="EMBL" id="SHI99756.1"/>
    </source>
</evidence>
<gene>
    <name evidence="1" type="ORF">SAMN02745691_01166</name>
</gene>
<dbReference type="STRING" id="1122934.SAMN02745691_01166"/>
<name>A0A1M6FQ11_9FIRM</name>
<reference evidence="1 2" key="1">
    <citation type="submission" date="2016-11" db="EMBL/GenBank/DDBJ databases">
        <authorList>
            <person name="Jaros S."/>
            <person name="Januszkiewicz K."/>
            <person name="Wedrychowicz H."/>
        </authorList>
    </citation>
    <scope>NUCLEOTIDE SEQUENCE [LARGE SCALE GENOMIC DNA]</scope>
    <source>
        <strain evidence="1 2">DSM 15970</strain>
    </source>
</reference>
<dbReference type="EMBL" id="FQYT01000010">
    <property type="protein sequence ID" value="SHI99756.1"/>
    <property type="molecule type" value="Genomic_DNA"/>
</dbReference>
<dbReference type="Proteomes" id="UP000184342">
    <property type="component" value="Unassembled WGS sequence"/>
</dbReference>
<dbReference type="AlphaFoldDB" id="A0A1M6FQ11"/>
<evidence type="ECO:0000313" key="2">
    <source>
        <dbReference type="Proteomes" id="UP000184342"/>
    </source>
</evidence>
<organism evidence="1 2">
    <name type="scientific">Parasporobacterium paucivorans DSM 15970</name>
    <dbReference type="NCBI Taxonomy" id="1122934"/>
    <lineage>
        <taxon>Bacteria</taxon>
        <taxon>Bacillati</taxon>
        <taxon>Bacillota</taxon>
        <taxon>Clostridia</taxon>
        <taxon>Lachnospirales</taxon>
        <taxon>Lachnospiraceae</taxon>
        <taxon>Parasporobacterium</taxon>
    </lineage>
</organism>
<dbReference type="RefSeq" id="WP_178138544.1">
    <property type="nucleotide sequence ID" value="NZ_FQYT01000010.1"/>
</dbReference>
<accession>A0A1M6FQ11</accession>